<dbReference type="GO" id="GO:0006598">
    <property type="term" value="P:polyamine catabolic process"/>
    <property type="evidence" value="ECO:0007669"/>
    <property type="project" value="TreeGrafter"/>
</dbReference>
<dbReference type="AlphaFoldDB" id="A0A9E6Y2K6"/>
<keyword evidence="1" id="KW-0808">Transferase</keyword>
<keyword evidence="1" id="KW-0328">Glycosyltransferase</keyword>
<dbReference type="GO" id="GO:0005829">
    <property type="term" value="C:cytosol"/>
    <property type="evidence" value="ECO:0007669"/>
    <property type="project" value="TreeGrafter"/>
</dbReference>
<dbReference type="PANTHER" id="PTHR43235:SF1">
    <property type="entry name" value="GLUTAMINE AMIDOTRANSFERASE PB2B2.05-RELATED"/>
    <property type="match status" value="1"/>
</dbReference>
<proteinExistence type="predicted"/>
<evidence type="ECO:0000313" key="1">
    <source>
        <dbReference type="EMBL" id="UGS39069.1"/>
    </source>
</evidence>
<dbReference type="KEGG" id="sbae:DSM104329_05501"/>
<sequence length="238" mass="25108">MSRRPRIAITPWRRVVPTYLAERTVLDALDPAYSERVADAGALPMIVPRAGASAAEALDGFDGLLLSGGGDVDPSTYGAAPENVADADPAADAWELELVREARSRELPVLGVCRGAQLLAVAAGGRLAQRLPAVAAHRDIAELTPEEILAERHPVELAEGSRVRAIFGAGRVDVNTIHHHAIADAGTLAVTGRAAGGLVEAIEGDGPFLVGVQWHPEKMSEPDQRLLFEAFVRSTATP</sequence>
<dbReference type="InterPro" id="IPR011697">
    <property type="entry name" value="Peptidase_C26"/>
</dbReference>
<gene>
    <name evidence="1" type="ORF">DSM104329_05501</name>
</gene>
<dbReference type="EMBL" id="CP087164">
    <property type="protein sequence ID" value="UGS39069.1"/>
    <property type="molecule type" value="Genomic_DNA"/>
</dbReference>
<organism evidence="1 2">
    <name type="scientific">Capillimicrobium parvum</name>
    <dbReference type="NCBI Taxonomy" id="2884022"/>
    <lineage>
        <taxon>Bacteria</taxon>
        <taxon>Bacillati</taxon>
        <taxon>Actinomycetota</taxon>
        <taxon>Thermoleophilia</taxon>
        <taxon>Solirubrobacterales</taxon>
        <taxon>Capillimicrobiaceae</taxon>
        <taxon>Capillimicrobium</taxon>
    </lineage>
</organism>
<name>A0A9E6Y2K6_9ACTN</name>
<dbReference type="RefSeq" id="WP_259313077.1">
    <property type="nucleotide sequence ID" value="NZ_CP087164.1"/>
</dbReference>
<dbReference type="SUPFAM" id="SSF52317">
    <property type="entry name" value="Class I glutamine amidotransferase-like"/>
    <property type="match status" value="1"/>
</dbReference>
<dbReference type="PROSITE" id="PS51273">
    <property type="entry name" value="GATASE_TYPE_1"/>
    <property type="match status" value="1"/>
</dbReference>
<keyword evidence="1" id="KW-0315">Glutamine amidotransferase</keyword>
<accession>A0A9E6Y2K6</accession>
<dbReference type="GO" id="GO:0016757">
    <property type="term" value="F:glycosyltransferase activity"/>
    <property type="evidence" value="ECO:0007669"/>
    <property type="project" value="UniProtKB-KW"/>
</dbReference>
<dbReference type="InterPro" id="IPR029062">
    <property type="entry name" value="Class_I_gatase-like"/>
</dbReference>
<dbReference type="Pfam" id="PF07722">
    <property type="entry name" value="Peptidase_C26"/>
    <property type="match status" value="1"/>
</dbReference>
<reference evidence="1" key="1">
    <citation type="journal article" date="2022" name="Int. J. Syst. Evol. Microbiol.">
        <title>Pseudomonas aegrilactucae sp. nov. and Pseudomonas morbosilactucae sp. nov., pathogens causing bacterial rot of lettuce in Japan.</title>
        <authorList>
            <person name="Sawada H."/>
            <person name="Fujikawa T."/>
            <person name="Satou M."/>
        </authorList>
    </citation>
    <scope>NUCLEOTIDE SEQUENCE</scope>
    <source>
        <strain evidence="1">0166_1</strain>
    </source>
</reference>
<protein>
    <submittedName>
        <fullName evidence="1">Glutamine amidotransferase</fullName>
        <ecNumber evidence="1">2.4.2.-</ecNumber>
    </submittedName>
</protein>
<evidence type="ECO:0000313" key="2">
    <source>
        <dbReference type="Proteomes" id="UP001162834"/>
    </source>
</evidence>
<dbReference type="Gene3D" id="3.40.50.880">
    <property type="match status" value="1"/>
</dbReference>
<dbReference type="PANTHER" id="PTHR43235">
    <property type="entry name" value="GLUTAMINE AMIDOTRANSFERASE PB2B2.05-RELATED"/>
    <property type="match status" value="1"/>
</dbReference>
<dbReference type="GO" id="GO:0033969">
    <property type="term" value="F:gamma-glutamyl-gamma-aminobutyrate hydrolase activity"/>
    <property type="evidence" value="ECO:0007669"/>
    <property type="project" value="TreeGrafter"/>
</dbReference>
<dbReference type="EC" id="2.4.2.-" evidence="1"/>
<dbReference type="InterPro" id="IPR044668">
    <property type="entry name" value="PuuD-like"/>
</dbReference>
<dbReference type="Proteomes" id="UP001162834">
    <property type="component" value="Chromosome"/>
</dbReference>
<keyword evidence="2" id="KW-1185">Reference proteome</keyword>